<evidence type="ECO:0000256" key="11">
    <source>
        <dbReference type="ARBA" id="ARBA00023136"/>
    </source>
</evidence>
<dbReference type="Gene3D" id="1.10.630.10">
    <property type="entry name" value="Cytochrome P450"/>
    <property type="match status" value="1"/>
</dbReference>
<dbReference type="GO" id="GO:0005506">
    <property type="term" value="F:iron ion binding"/>
    <property type="evidence" value="ECO:0007669"/>
    <property type="project" value="InterPro"/>
</dbReference>
<organism evidence="15 16">
    <name type="scientific">Juglans regia</name>
    <name type="common">English walnut</name>
    <dbReference type="NCBI Taxonomy" id="51240"/>
    <lineage>
        <taxon>Eukaryota</taxon>
        <taxon>Viridiplantae</taxon>
        <taxon>Streptophyta</taxon>
        <taxon>Embryophyta</taxon>
        <taxon>Tracheophyta</taxon>
        <taxon>Spermatophyta</taxon>
        <taxon>Magnoliopsida</taxon>
        <taxon>eudicotyledons</taxon>
        <taxon>Gunneridae</taxon>
        <taxon>Pentapetalae</taxon>
        <taxon>rosids</taxon>
        <taxon>fabids</taxon>
        <taxon>Fagales</taxon>
        <taxon>Juglandaceae</taxon>
        <taxon>Juglans</taxon>
    </lineage>
</organism>
<evidence type="ECO:0000256" key="9">
    <source>
        <dbReference type="ARBA" id="ARBA00023004"/>
    </source>
</evidence>
<name>A0A6P9EI43_JUGRE</name>
<evidence type="ECO:0000256" key="13">
    <source>
        <dbReference type="RuleBase" id="RU000461"/>
    </source>
</evidence>
<evidence type="ECO:0000256" key="8">
    <source>
        <dbReference type="ARBA" id="ARBA00023002"/>
    </source>
</evidence>
<evidence type="ECO:0000256" key="6">
    <source>
        <dbReference type="ARBA" id="ARBA00022723"/>
    </source>
</evidence>
<keyword evidence="10 13" id="KW-0503">Monooxygenase</keyword>
<dbReference type="GO" id="GO:0016020">
    <property type="term" value="C:membrane"/>
    <property type="evidence" value="ECO:0007669"/>
    <property type="project" value="UniProtKB-SubCell"/>
</dbReference>
<evidence type="ECO:0000256" key="10">
    <source>
        <dbReference type="ARBA" id="ARBA00023033"/>
    </source>
</evidence>
<dbReference type="Proteomes" id="UP000235220">
    <property type="component" value="Chromosome 6"/>
</dbReference>
<dbReference type="PRINTS" id="PR00463">
    <property type="entry name" value="EP450I"/>
</dbReference>
<dbReference type="InParanoid" id="A0A6P9EI43"/>
<evidence type="ECO:0000256" key="4">
    <source>
        <dbReference type="ARBA" id="ARBA00022617"/>
    </source>
</evidence>
<protein>
    <submittedName>
        <fullName evidence="16">Cytochrome P450 CYP82D47-like isoform X1</fullName>
    </submittedName>
</protein>
<evidence type="ECO:0000313" key="16">
    <source>
        <dbReference type="RefSeq" id="XP_035547154.1"/>
    </source>
</evidence>
<comment type="cofactor">
    <cofactor evidence="1 12">
        <name>heme</name>
        <dbReference type="ChEBI" id="CHEBI:30413"/>
    </cofactor>
</comment>
<dbReference type="FunFam" id="1.10.630.10:FF:000026">
    <property type="entry name" value="Cytochrome P450 82C4"/>
    <property type="match status" value="1"/>
</dbReference>
<keyword evidence="7 14" id="KW-1133">Transmembrane helix</keyword>
<dbReference type="GO" id="GO:0004497">
    <property type="term" value="F:monooxygenase activity"/>
    <property type="evidence" value="ECO:0007669"/>
    <property type="project" value="UniProtKB-KW"/>
</dbReference>
<evidence type="ECO:0000256" key="1">
    <source>
        <dbReference type="ARBA" id="ARBA00001971"/>
    </source>
</evidence>
<evidence type="ECO:0000256" key="12">
    <source>
        <dbReference type="PIRSR" id="PIRSR602401-1"/>
    </source>
</evidence>
<dbReference type="RefSeq" id="XP_035547154.1">
    <property type="nucleotide sequence ID" value="XM_035691261.1"/>
</dbReference>
<keyword evidence="8 13" id="KW-0560">Oxidoreductase</keyword>
<keyword evidence="11 14" id="KW-0472">Membrane</keyword>
<dbReference type="SUPFAM" id="SSF48264">
    <property type="entry name" value="Cytochrome P450"/>
    <property type="match status" value="1"/>
</dbReference>
<dbReference type="GO" id="GO:0020037">
    <property type="term" value="F:heme binding"/>
    <property type="evidence" value="ECO:0007669"/>
    <property type="project" value="InterPro"/>
</dbReference>
<dbReference type="InterPro" id="IPR001128">
    <property type="entry name" value="Cyt_P450"/>
</dbReference>
<dbReference type="GO" id="GO:0016705">
    <property type="term" value="F:oxidoreductase activity, acting on paired donors, with incorporation or reduction of molecular oxygen"/>
    <property type="evidence" value="ECO:0007669"/>
    <property type="project" value="InterPro"/>
</dbReference>
<dbReference type="CDD" id="cd20654">
    <property type="entry name" value="CYP82"/>
    <property type="match status" value="1"/>
</dbReference>
<evidence type="ECO:0000256" key="7">
    <source>
        <dbReference type="ARBA" id="ARBA00022989"/>
    </source>
</evidence>
<comment type="subcellular location">
    <subcellularLocation>
        <location evidence="2">Membrane</location>
    </subcellularLocation>
</comment>
<dbReference type="PROSITE" id="PS00086">
    <property type="entry name" value="CYTOCHROME_P450"/>
    <property type="match status" value="1"/>
</dbReference>
<proteinExistence type="inferred from homology"/>
<dbReference type="InterPro" id="IPR002401">
    <property type="entry name" value="Cyt_P450_E_grp-I"/>
</dbReference>
<sequence>MLFGFFSFIAFMAIILALLLFFLFLFWIWRRTQKAAPQKILPPKAGGAWPIIGHLHLLGGTQPAHIILGDMADKNGPIFSIKLGMRRAIVVSSSKMANECFTTNDKVFASRPKALAIELMGYNYAMFGFSPYGSYWRHVRRIVTLEVLSNHRIEMFKHIRESEVNTAIKEIYELLPKNNNALVEMRRWFGYVTLNIVFMMVIKKRLAWAVTKDENEGNDQSRNAMRDFFVLTGTFVASDVLPYLRWLDLGGYEKAMKKIAKKLDHELEGWLEEHKQRRIYGEVKKEHQDFMDVMLSIVDDSEEISSYDGDTITKATCLTLILAGTDTTTVTMTWALCLLLNNREALKKAQLELDLQVGRDRLVMESDVKNLVYLQAVIKETMRLYPAGPLSVPHESLEDCTLAGYHIPAGTRLLVNLSKIHRDPQVWSDPTEFRPERFLTTHKDVDFKGQHFEFIPFGSGRRVCPGISFALQVMQLTLANFLHAFEITTVPADEPVDMTEKVGLTSLKTTPLEVHLTPRLPSSAYEC</sequence>
<dbReference type="AlphaFoldDB" id="A0A6P9EI43"/>
<evidence type="ECO:0000256" key="3">
    <source>
        <dbReference type="ARBA" id="ARBA00010617"/>
    </source>
</evidence>
<evidence type="ECO:0000313" key="15">
    <source>
        <dbReference type="Proteomes" id="UP000235220"/>
    </source>
</evidence>
<dbReference type="PANTHER" id="PTHR47947:SF26">
    <property type="entry name" value="CYTOCHROME P450"/>
    <property type="match status" value="1"/>
</dbReference>
<evidence type="ECO:0000256" key="14">
    <source>
        <dbReference type="SAM" id="Phobius"/>
    </source>
</evidence>
<dbReference type="PRINTS" id="PR00385">
    <property type="entry name" value="P450"/>
</dbReference>
<feature type="transmembrane region" description="Helical" evidence="14">
    <location>
        <begin position="6"/>
        <end position="29"/>
    </location>
</feature>
<comment type="similarity">
    <text evidence="3 13">Belongs to the cytochrome P450 family.</text>
</comment>
<dbReference type="Pfam" id="PF00067">
    <property type="entry name" value="p450"/>
    <property type="match status" value="1"/>
</dbReference>
<dbReference type="OrthoDB" id="2789670at2759"/>
<dbReference type="InterPro" id="IPR036396">
    <property type="entry name" value="Cyt_P450_sf"/>
</dbReference>
<keyword evidence="9 12" id="KW-0408">Iron</keyword>
<feature type="binding site" description="axial binding residue" evidence="12">
    <location>
        <position position="464"/>
    </location>
    <ligand>
        <name>heme</name>
        <dbReference type="ChEBI" id="CHEBI:30413"/>
    </ligand>
    <ligandPart>
        <name>Fe</name>
        <dbReference type="ChEBI" id="CHEBI:18248"/>
    </ligandPart>
</feature>
<reference evidence="16" key="1">
    <citation type="submission" date="2025-08" db="UniProtKB">
        <authorList>
            <consortium name="RefSeq"/>
        </authorList>
    </citation>
    <scope>IDENTIFICATION</scope>
    <source>
        <tissue evidence="16">Leaves</tissue>
    </source>
</reference>
<keyword evidence="5 14" id="KW-0812">Transmembrane</keyword>
<dbReference type="GeneID" id="109019465"/>
<accession>A0A6P9EI43</accession>
<keyword evidence="6 12" id="KW-0479">Metal-binding</keyword>
<keyword evidence="4 12" id="KW-0349">Heme</keyword>
<evidence type="ECO:0000256" key="5">
    <source>
        <dbReference type="ARBA" id="ARBA00022692"/>
    </source>
</evidence>
<dbReference type="InterPro" id="IPR017972">
    <property type="entry name" value="Cyt_P450_CS"/>
</dbReference>
<gene>
    <name evidence="16" type="primary">LOC109019465</name>
</gene>
<keyword evidence="15" id="KW-1185">Reference proteome</keyword>
<evidence type="ECO:0000256" key="2">
    <source>
        <dbReference type="ARBA" id="ARBA00004370"/>
    </source>
</evidence>
<dbReference type="PANTHER" id="PTHR47947">
    <property type="entry name" value="CYTOCHROME P450 82C3-RELATED"/>
    <property type="match status" value="1"/>
</dbReference>
<dbReference type="InterPro" id="IPR050651">
    <property type="entry name" value="Plant_Cytochrome_P450_Monoox"/>
</dbReference>